<keyword evidence="2" id="KW-1185">Reference proteome</keyword>
<gene>
    <name evidence="1" type="ORF">NV36_04705</name>
</gene>
<dbReference type="EMBL" id="JSAQ01000001">
    <property type="protein sequence ID" value="KGO06203.1"/>
    <property type="molecule type" value="Genomic_DNA"/>
</dbReference>
<organism evidence="1 2">
    <name type="scientific">Dokdonia donghaensis DSW-1</name>
    <dbReference type="NCBI Taxonomy" id="1300343"/>
    <lineage>
        <taxon>Bacteria</taxon>
        <taxon>Pseudomonadati</taxon>
        <taxon>Bacteroidota</taxon>
        <taxon>Flavobacteriia</taxon>
        <taxon>Flavobacteriales</taxon>
        <taxon>Flavobacteriaceae</taxon>
        <taxon>Dokdonia</taxon>
    </lineage>
</organism>
<name>A0A0A2GUK0_9FLAO</name>
<comment type="caution">
    <text evidence="1">The sequence shown here is derived from an EMBL/GenBank/DDBJ whole genome shotgun (WGS) entry which is preliminary data.</text>
</comment>
<evidence type="ECO:0000313" key="2">
    <source>
        <dbReference type="Proteomes" id="UP000030140"/>
    </source>
</evidence>
<reference evidence="1 2" key="1">
    <citation type="submission" date="2014-10" db="EMBL/GenBank/DDBJ databases">
        <title>Draft genome sequence of the proteorhodopsin-containing marine bacterium Dokdonia donghaensis.</title>
        <authorList>
            <person name="Gomez-Consarnau L."/>
            <person name="Gonzalez J.M."/>
            <person name="Riedel T."/>
            <person name="Jaenicke S."/>
            <person name="Wagner-Doebler I."/>
            <person name="Fuhrman J.A."/>
        </authorList>
    </citation>
    <scope>NUCLEOTIDE SEQUENCE [LARGE SCALE GENOMIC DNA]</scope>
    <source>
        <strain evidence="1 2">DSW-1</strain>
    </source>
</reference>
<protein>
    <submittedName>
        <fullName evidence="1">Uncharacterized protein</fullName>
    </submittedName>
</protein>
<proteinExistence type="predicted"/>
<dbReference type="Proteomes" id="UP000030140">
    <property type="component" value="Unassembled WGS sequence"/>
</dbReference>
<sequence length="68" mass="7998">MQASHKDDKKMVALIYFEMNNAFINIYDRLCCVFAFYTDSPVETPLNIVACRFKLSRDIKDFTFTLSF</sequence>
<dbReference type="AlphaFoldDB" id="A0A0A2GUK0"/>
<evidence type="ECO:0000313" key="1">
    <source>
        <dbReference type="EMBL" id="KGO06203.1"/>
    </source>
</evidence>
<accession>A0A0A2GUK0</accession>